<sequence length="610" mass="68477">MRRRCMLQDPSYIRHSCRVSDRRTAGHEPDNEPMRTRAYRLARGFRRDEDGSLIIFGLMMMIVMLFMAGIPLDIERFETARTKLQNTADGAALAAASLTQEVDAEVLVHDYFAKAGVAGFVDDVRVTEAINYKHVEIDADINVPTHFFNMVGVTNLGTLVDSVAEESIGDVEISLVLDVSGSMGSNGKLGNLKNAAEDFIDAIYDGAQESSISTSVIPYSTQVSAGPDILKYLTRAPVSHEDSHCLNFSSSDFTTASISTTADVEQTLHFDPWTNEYSGWRANYNLPQVVCPAGEDKEWTNILPYSNSPVALENYVNAFDDTNLTSIEIGVKWGTAMLDPSFRPVVTGLIADGIVSADFAGRPLDYDTADGLKVMVVMTDGQNTQHYEMEDPYRAGDSIVYVWYDEDDRPYYSIWGGEGTPIPEEQYEEQETTECVSYGWYYHNGRYYYYCQEEQTSTETVLIENWYLVNRYSYDVSTGWRGTPYTGDPEEEAWIMTWDELWAEVPVEYFADEYLRSMGSMMDGFRSGVKNARNYVYSNTKDSRTRSICTAAKAEGIYVYTIGFEAPYNSRILLQDCATTPSHYFNVSGTQISAAFSAIAADINRLRLIQ</sequence>
<keyword evidence="1" id="KW-0472">Membrane</keyword>
<proteinExistence type="predicted"/>
<keyword evidence="1" id="KW-1133">Transmembrane helix</keyword>
<dbReference type="EMBL" id="JBHRTB010000010">
    <property type="protein sequence ID" value="MFC3144727.1"/>
    <property type="molecule type" value="Genomic_DNA"/>
</dbReference>
<name>A0ABV7GY76_9RHOB</name>
<dbReference type="SUPFAM" id="SSF53300">
    <property type="entry name" value="vWA-like"/>
    <property type="match status" value="1"/>
</dbReference>
<keyword evidence="1" id="KW-0812">Transmembrane</keyword>
<feature type="transmembrane region" description="Helical" evidence="1">
    <location>
        <begin position="53"/>
        <end position="72"/>
    </location>
</feature>
<organism evidence="3 4">
    <name type="scientific">Psychromarinibacter halotolerans</name>
    <dbReference type="NCBI Taxonomy" id="1775175"/>
    <lineage>
        <taxon>Bacteria</taxon>
        <taxon>Pseudomonadati</taxon>
        <taxon>Pseudomonadota</taxon>
        <taxon>Alphaproteobacteria</taxon>
        <taxon>Rhodobacterales</taxon>
        <taxon>Paracoccaceae</taxon>
        <taxon>Psychromarinibacter</taxon>
    </lineage>
</organism>
<feature type="domain" description="Putative Flp pilus-assembly TadG-like N-terminal" evidence="2">
    <location>
        <begin position="51"/>
        <end position="97"/>
    </location>
</feature>
<evidence type="ECO:0000313" key="4">
    <source>
        <dbReference type="Proteomes" id="UP001595632"/>
    </source>
</evidence>
<dbReference type="Proteomes" id="UP001595632">
    <property type="component" value="Unassembled WGS sequence"/>
</dbReference>
<comment type="caution">
    <text evidence="3">The sequence shown here is derived from an EMBL/GenBank/DDBJ whole genome shotgun (WGS) entry which is preliminary data.</text>
</comment>
<evidence type="ECO:0000313" key="3">
    <source>
        <dbReference type="EMBL" id="MFC3144727.1"/>
    </source>
</evidence>
<protein>
    <submittedName>
        <fullName evidence="3">Pilus assembly protein TadG-related protein</fullName>
    </submittedName>
</protein>
<dbReference type="Pfam" id="PF13400">
    <property type="entry name" value="Tad"/>
    <property type="match status" value="1"/>
</dbReference>
<gene>
    <name evidence="3" type="ORF">ACFOGP_18535</name>
</gene>
<dbReference type="Gene3D" id="3.40.50.410">
    <property type="entry name" value="von Willebrand factor, type A domain"/>
    <property type="match status" value="1"/>
</dbReference>
<reference evidence="4" key="1">
    <citation type="journal article" date="2019" name="Int. J. Syst. Evol. Microbiol.">
        <title>The Global Catalogue of Microorganisms (GCM) 10K type strain sequencing project: providing services to taxonomists for standard genome sequencing and annotation.</title>
        <authorList>
            <consortium name="The Broad Institute Genomics Platform"/>
            <consortium name="The Broad Institute Genome Sequencing Center for Infectious Disease"/>
            <person name="Wu L."/>
            <person name="Ma J."/>
        </authorList>
    </citation>
    <scope>NUCLEOTIDE SEQUENCE [LARGE SCALE GENOMIC DNA]</scope>
    <source>
        <strain evidence="4">KCTC 52366</strain>
    </source>
</reference>
<keyword evidence="4" id="KW-1185">Reference proteome</keyword>
<accession>A0ABV7GY76</accession>
<evidence type="ECO:0000256" key="1">
    <source>
        <dbReference type="SAM" id="Phobius"/>
    </source>
</evidence>
<evidence type="ECO:0000259" key="2">
    <source>
        <dbReference type="Pfam" id="PF13400"/>
    </source>
</evidence>
<dbReference type="InterPro" id="IPR036465">
    <property type="entry name" value="vWFA_dom_sf"/>
</dbReference>
<dbReference type="InterPro" id="IPR028087">
    <property type="entry name" value="Tad_N"/>
</dbReference>
<dbReference type="RefSeq" id="WP_275634888.1">
    <property type="nucleotide sequence ID" value="NZ_JARGYD010000013.1"/>
</dbReference>